<dbReference type="InterPro" id="IPR017517">
    <property type="entry name" value="Maleyloyr_isom"/>
</dbReference>
<dbReference type="InterPro" id="IPR024344">
    <property type="entry name" value="MDMPI_metal-binding"/>
</dbReference>
<dbReference type="GO" id="GO:0046872">
    <property type="term" value="F:metal ion binding"/>
    <property type="evidence" value="ECO:0007669"/>
    <property type="project" value="InterPro"/>
</dbReference>
<dbReference type="AlphaFoldDB" id="A0A6G3TU06"/>
<dbReference type="NCBIfam" id="TIGR03086">
    <property type="entry name" value="TIGR03086 family metal-binding protein"/>
    <property type="match status" value="1"/>
</dbReference>
<dbReference type="GeneID" id="96650710"/>
<evidence type="ECO:0000313" key="2">
    <source>
        <dbReference type="EMBL" id="NEC39778.1"/>
    </source>
</evidence>
<proteinExistence type="predicted"/>
<dbReference type="Proteomes" id="UP000475666">
    <property type="component" value="Unassembled WGS sequence"/>
</dbReference>
<dbReference type="SUPFAM" id="SSF109854">
    <property type="entry name" value="DinB/YfiT-like putative metalloenzymes"/>
    <property type="match status" value="1"/>
</dbReference>
<protein>
    <submittedName>
        <fullName evidence="2">TIGR03086 family protein</fullName>
    </submittedName>
</protein>
<dbReference type="EMBL" id="JAAGMQ010001256">
    <property type="protein sequence ID" value="NEC39778.1"/>
    <property type="molecule type" value="Genomic_DNA"/>
</dbReference>
<name>A0A6G3TU06_9ACTN</name>
<dbReference type="RefSeq" id="WP_159107536.1">
    <property type="nucleotide sequence ID" value="NZ_BEWD01000005.1"/>
</dbReference>
<dbReference type="NCBIfam" id="TIGR03083">
    <property type="entry name" value="maleylpyruvate isomerase family mycothiol-dependent enzyme"/>
    <property type="match status" value="1"/>
</dbReference>
<dbReference type="InterPro" id="IPR034660">
    <property type="entry name" value="DinB/YfiT-like"/>
</dbReference>
<sequence length="181" mass="18467">MSAVITELADVLTVTAEAVRPEQLEARTPCTDFTVGRLLDHLASFLARSQGAARKIPQPWPAGGSDPASVAAAARTVGAVWQTPGALVGTTDLGFGPVPADLAVLITVQELGLHGWDLAVATGSPYRLSKPAGQAVLEAVEGFAAGARASGSYGPPLHLSPNAPALQRALGTSGRSPSWAR</sequence>
<gene>
    <name evidence="2" type="ORF">G3I66_42635</name>
</gene>
<evidence type="ECO:0000259" key="1">
    <source>
        <dbReference type="Pfam" id="PF11716"/>
    </source>
</evidence>
<evidence type="ECO:0000313" key="3">
    <source>
        <dbReference type="Proteomes" id="UP000475666"/>
    </source>
</evidence>
<reference evidence="2 3" key="1">
    <citation type="submission" date="2020-01" db="EMBL/GenBank/DDBJ databases">
        <title>Insect and environment-associated Actinomycetes.</title>
        <authorList>
            <person name="Currrie C."/>
            <person name="Chevrette M."/>
            <person name="Carlson C."/>
            <person name="Stubbendieck R."/>
            <person name="Wendt-Pienkowski E."/>
        </authorList>
    </citation>
    <scope>NUCLEOTIDE SEQUENCE [LARGE SCALE GENOMIC DNA]</scope>
    <source>
        <strain evidence="2 3">SID7739</strain>
    </source>
</reference>
<feature type="domain" description="Mycothiol-dependent maleylpyruvate isomerase metal-binding" evidence="1">
    <location>
        <begin position="8"/>
        <end position="54"/>
    </location>
</feature>
<accession>A0A6G3TU06</accession>
<organism evidence="2 3">
    <name type="scientific">Streptomyces rubrogriseus</name>
    <dbReference type="NCBI Taxonomy" id="194673"/>
    <lineage>
        <taxon>Bacteria</taxon>
        <taxon>Bacillati</taxon>
        <taxon>Actinomycetota</taxon>
        <taxon>Actinomycetes</taxon>
        <taxon>Kitasatosporales</taxon>
        <taxon>Streptomycetaceae</taxon>
        <taxon>Streptomyces</taxon>
        <taxon>Streptomyces violaceoruber group</taxon>
    </lineage>
</organism>
<dbReference type="Pfam" id="PF11716">
    <property type="entry name" value="MDMPI_N"/>
    <property type="match status" value="1"/>
</dbReference>
<comment type="caution">
    <text evidence="2">The sequence shown here is derived from an EMBL/GenBank/DDBJ whole genome shotgun (WGS) entry which is preliminary data.</text>
</comment>
<dbReference type="InterPro" id="IPR017520">
    <property type="entry name" value="CHP03086"/>
</dbReference>